<proteinExistence type="predicted"/>
<dbReference type="Pfam" id="PF11165">
    <property type="entry name" value="DUF2949"/>
    <property type="match status" value="1"/>
</dbReference>
<sequence>MVVSKNLIQLLKKEFSLSADQIAWGLKQTEAMPSYLPVIFWQYGLIDTSQLDRLLDHWG</sequence>
<dbReference type="RefSeq" id="WP_194018942.1">
    <property type="nucleotide sequence ID" value="NZ_JADEVV010000007.1"/>
</dbReference>
<keyword evidence="2" id="KW-1185">Reference proteome</keyword>
<accession>A0ABR9VRQ6</accession>
<dbReference type="InterPro" id="IPR021336">
    <property type="entry name" value="DUF2949"/>
</dbReference>
<gene>
    <name evidence="1" type="ORF">IQ217_03500</name>
</gene>
<organism evidence="1 2">
    <name type="scientific">Synechocystis salina LEGE 00031</name>
    <dbReference type="NCBI Taxonomy" id="1828736"/>
    <lineage>
        <taxon>Bacteria</taxon>
        <taxon>Bacillati</taxon>
        <taxon>Cyanobacteriota</taxon>
        <taxon>Cyanophyceae</taxon>
        <taxon>Synechococcales</taxon>
        <taxon>Merismopediaceae</taxon>
        <taxon>Synechocystis</taxon>
    </lineage>
</organism>
<dbReference type="Proteomes" id="UP000658720">
    <property type="component" value="Unassembled WGS sequence"/>
</dbReference>
<evidence type="ECO:0000313" key="1">
    <source>
        <dbReference type="EMBL" id="MBE9252936.1"/>
    </source>
</evidence>
<protein>
    <submittedName>
        <fullName evidence="1">DUF2949 domain-containing protein</fullName>
    </submittedName>
</protein>
<evidence type="ECO:0000313" key="2">
    <source>
        <dbReference type="Proteomes" id="UP000658720"/>
    </source>
</evidence>
<comment type="caution">
    <text evidence="1">The sequence shown here is derived from an EMBL/GenBank/DDBJ whole genome shotgun (WGS) entry which is preliminary data.</text>
</comment>
<name>A0ABR9VRQ6_9SYNC</name>
<reference evidence="1 2" key="1">
    <citation type="submission" date="2020-10" db="EMBL/GenBank/DDBJ databases">
        <authorList>
            <person name="Castelo-Branco R."/>
            <person name="Eusebio N."/>
            <person name="Adriana R."/>
            <person name="Vieira A."/>
            <person name="Brugerolle De Fraissinette N."/>
            <person name="Rezende De Castro R."/>
            <person name="Schneider M.P."/>
            <person name="Vasconcelos V."/>
            <person name="Leao P.N."/>
        </authorList>
    </citation>
    <scope>NUCLEOTIDE SEQUENCE [LARGE SCALE GENOMIC DNA]</scope>
    <source>
        <strain evidence="1 2">LEGE 00031</strain>
    </source>
</reference>
<dbReference type="EMBL" id="JADEVV010000007">
    <property type="protein sequence ID" value="MBE9252936.1"/>
    <property type="molecule type" value="Genomic_DNA"/>
</dbReference>